<dbReference type="KEGG" id="pbap:Pla133_38390"/>
<protein>
    <recommendedName>
        <fullName evidence="4">ScyD/ScyE family protein</fullName>
    </recommendedName>
</protein>
<keyword evidence="1" id="KW-0732">Signal</keyword>
<evidence type="ECO:0000313" key="3">
    <source>
        <dbReference type="Proteomes" id="UP000316921"/>
    </source>
</evidence>
<name>A0A518BP54_9BACT</name>
<organism evidence="2 3">
    <name type="scientific">Engelhardtia mirabilis</name>
    <dbReference type="NCBI Taxonomy" id="2528011"/>
    <lineage>
        <taxon>Bacteria</taxon>
        <taxon>Pseudomonadati</taxon>
        <taxon>Planctomycetota</taxon>
        <taxon>Planctomycetia</taxon>
        <taxon>Planctomycetia incertae sedis</taxon>
        <taxon>Engelhardtia</taxon>
    </lineage>
</organism>
<sequence length="398" mass="40191" precursor="true">MHTRVHAALFLSLFATLAAAAASAQTLYTLHGSFVDEQVGSAGPCGYPNGPYQGSFQTLAPFGCATVGTLPAPPSLLGDVAVDRVGDRIWVTDGPTITGYAVGGGTPLASFGFGAVLPTFGPLTGLGCDGASGILWVTDGVRAAGLLPPTTGCAAFLAVPSWTLPDLFTTYTDVDRDPVSGDLYFSSASGIVVVQPPGGGPFESFAPAVTGALPPHYGIAIDHSAGAGTSTLLLTDGALIERVAPGGAPPTFYWPQPVTPVVFGATCGLAYSAHGITFGTAFPPVGPVHDSRGQSTSPAPGFELGLFGGPAGAPAFFFLANQPNCPSTPLLGGQLWIAPSATQVGQGLVPASGDLLFPAPIPPFLPTPLTLYTQVLVFDAGSASWKVTNGHAFSIARP</sequence>
<accession>A0A518BP54</accession>
<keyword evidence="3" id="KW-1185">Reference proteome</keyword>
<evidence type="ECO:0000313" key="2">
    <source>
        <dbReference type="EMBL" id="QDU68736.1"/>
    </source>
</evidence>
<proteinExistence type="predicted"/>
<dbReference type="SUPFAM" id="SSF63825">
    <property type="entry name" value="YWTD domain"/>
    <property type="match status" value="1"/>
</dbReference>
<gene>
    <name evidence="2" type="ORF">Pla133_38390</name>
</gene>
<dbReference type="AlphaFoldDB" id="A0A518BP54"/>
<dbReference type="Proteomes" id="UP000316921">
    <property type="component" value="Chromosome"/>
</dbReference>
<reference evidence="2 3" key="1">
    <citation type="submission" date="2019-02" db="EMBL/GenBank/DDBJ databases">
        <title>Deep-cultivation of Planctomycetes and their phenomic and genomic characterization uncovers novel biology.</title>
        <authorList>
            <person name="Wiegand S."/>
            <person name="Jogler M."/>
            <person name="Boedeker C."/>
            <person name="Pinto D."/>
            <person name="Vollmers J."/>
            <person name="Rivas-Marin E."/>
            <person name="Kohn T."/>
            <person name="Peeters S.H."/>
            <person name="Heuer A."/>
            <person name="Rast P."/>
            <person name="Oberbeckmann S."/>
            <person name="Bunk B."/>
            <person name="Jeske O."/>
            <person name="Meyerdierks A."/>
            <person name="Storesund J.E."/>
            <person name="Kallscheuer N."/>
            <person name="Luecker S."/>
            <person name="Lage O.M."/>
            <person name="Pohl T."/>
            <person name="Merkel B.J."/>
            <person name="Hornburger P."/>
            <person name="Mueller R.-W."/>
            <person name="Bruemmer F."/>
            <person name="Labrenz M."/>
            <person name="Spormann A.M."/>
            <person name="Op den Camp H."/>
            <person name="Overmann J."/>
            <person name="Amann R."/>
            <person name="Jetten M.S.M."/>
            <person name="Mascher T."/>
            <person name="Medema M.H."/>
            <person name="Devos D.P."/>
            <person name="Kaster A.-K."/>
            <person name="Ovreas L."/>
            <person name="Rohde M."/>
            <person name="Galperin M.Y."/>
            <person name="Jogler C."/>
        </authorList>
    </citation>
    <scope>NUCLEOTIDE SEQUENCE [LARGE SCALE GENOMIC DNA]</scope>
    <source>
        <strain evidence="2 3">Pla133</strain>
    </source>
</reference>
<evidence type="ECO:0008006" key="4">
    <source>
        <dbReference type="Google" id="ProtNLM"/>
    </source>
</evidence>
<feature type="chain" id="PRO_5022109393" description="ScyD/ScyE family protein" evidence="1">
    <location>
        <begin position="21"/>
        <end position="398"/>
    </location>
</feature>
<dbReference type="RefSeq" id="WP_145068003.1">
    <property type="nucleotide sequence ID" value="NZ_CP036287.1"/>
</dbReference>
<dbReference type="EMBL" id="CP036287">
    <property type="protein sequence ID" value="QDU68736.1"/>
    <property type="molecule type" value="Genomic_DNA"/>
</dbReference>
<evidence type="ECO:0000256" key="1">
    <source>
        <dbReference type="SAM" id="SignalP"/>
    </source>
</evidence>
<feature type="signal peptide" evidence="1">
    <location>
        <begin position="1"/>
        <end position="20"/>
    </location>
</feature>